<protein>
    <submittedName>
        <fullName evidence="3">Uncharacterized protein</fullName>
    </submittedName>
</protein>
<keyword evidence="1" id="KW-0472">Membrane</keyword>
<evidence type="ECO:0000313" key="2">
    <source>
        <dbReference type="EMBL" id="CAF0907373.1"/>
    </source>
</evidence>
<feature type="transmembrane region" description="Helical" evidence="1">
    <location>
        <begin position="16"/>
        <end position="44"/>
    </location>
</feature>
<dbReference type="OrthoDB" id="10012613at2759"/>
<name>A0A814N893_9BILA</name>
<comment type="caution">
    <text evidence="3">The sequence shown here is derived from an EMBL/GenBank/DDBJ whole genome shotgun (WGS) entry which is preliminary data.</text>
</comment>
<gene>
    <name evidence="4" type="ORF">OTI717_LOCUS6378</name>
    <name evidence="2" type="ORF">RFH988_LOCUS9299</name>
    <name evidence="3" type="ORF">SEV965_LOCUS15270</name>
</gene>
<keyword evidence="1" id="KW-1133">Transmembrane helix</keyword>
<evidence type="ECO:0000256" key="1">
    <source>
        <dbReference type="SAM" id="Phobius"/>
    </source>
</evidence>
<evidence type="ECO:0000313" key="4">
    <source>
        <dbReference type="EMBL" id="CAF3592477.1"/>
    </source>
</evidence>
<accession>A0A814N893</accession>
<dbReference type="EMBL" id="CAJNOO010000327">
    <property type="protein sequence ID" value="CAF0907373.1"/>
    <property type="molecule type" value="Genomic_DNA"/>
</dbReference>
<evidence type="ECO:0000313" key="5">
    <source>
        <dbReference type="Proteomes" id="UP000663889"/>
    </source>
</evidence>
<dbReference type="AlphaFoldDB" id="A0A814N893"/>
<dbReference type="EMBL" id="CAJOAX010000444">
    <property type="protein sequence ID" value="CAF3592477.1"/>
    <property type="molecule type" value="Genomic_DNA"/>
</dbReference>
<dbReference type="Proteomes" id="UP000663823">
    <property type="component" value="Unassembled WGS sequence"/>
</dbReference>
<organism evidence="3 5">
    <name type="scientific">Rotaria sordida</name>
    <dbReference type="NCBI Taxonomy" id="392033"/>
    <lineage>
        <taxon>Eukaryota</taxon>
        <taxon>Metazoa</taxon>
        <taxon>Spiralia</taxon>
        <taxon>Gnathifera</taxon>
        <taxon>Rotifera</taxon>
        <taxon>Eurotatoria</taxon>
        <taxon>Bdelloidea</taxon>
        <taxon>Philodinida</taxon>
        <taxon>Philodinidae</taxon>
        <taxon>Rotaria</taxon>
    </lineage>
</organism>
<dbReference type="Proteomes" id="UP000663882">
    <property type="component" value="Unassembled WGS sequence"/>
</dbReference>
<evidence type="ECO:0000313" key="3">
    <source>
        <dbReference type="EMBL" id="CAF1089241.1"/>
    </source>
</evidence>
<sequence length="148" mass="17242">MIIPYSKRLSCSHSSLYTFLMITLRMLIVCFLFINNIVCFLNIFTRSPSSQLKEKCGHSILLNNNYWLLKQTHHALKAIHNKQLTFDILPWTRLSISIQQIYNACFIDDIKYLKERMYIHKATLKAGTLVAKKVKDVSHPTLINIAEK</sequence>
<reference evidence="3" key="1">
    <citation type="submission" date="2021-02" db="EMBL/GenBank/DDBJ databases">
        <authorList>
            <person name="Nowell W R."/>
        </authorList>
    </citation>
    <scope>NUCLEOTIDE SEQUENCE</scope>
</reference>
<dbReference type="EMBL" id="CAJNOU010000791">
    <property type="protein sequence ID" value="CAF1089241.1"/>
    <property type="molecule type" value="Genomic_DNA"/>
</dbReference>
<keyword evidence="1" id="KW-0812">Transmembrane</keyword>
<proteinExistence type="predicted"/>
<dbReference type="Proteomes" id="UP000663889">
    <property type="component" value="Unassembled WGS sequence"/>
</dbReference>